<protein>
    <recommendedName>
        <fullName evidence="3">C2H2-type domain-containing protein</fullName>
    </recommendedName>
</protein>
<gene>
    <name evidence="4" type="ORF">TrLO_g11109</name>
</gene>
<feature type="domain" description="C2H2-type" evidence="3">
    <location>
        <begin position="1043"/>
        <end position="1066"/>
    </location>
</feature>
<evidence type="ECO:0000256" key="2">
    <source>
        <dbReference type="SAM" id="MobiDB-lite"/>
    </source>
</evidence>
<dbReference type="AlphaFoldDB" id="A0A9W7C3P1"/>
<evidence type="ECO:0000313" key="5">
    <source>
        <dbReference type="Proteomes" id="UP001165122"/>
    </source>
</evidence>
<dbReference type="InterPro" id="IPR029071">
    <property type="entry name" value="Ubiquitin-like_domsf"/>
</dbReference>
<organism evidence="4 5">
    <name type="scientific">Triparma laevis f. longispina</name>
    <dbReference type="NCBI Taxonomy" id="1714387"/>
    <lineage>
        <taxon>Eukaryota</taxon>
        <taxon>Sar</taxon>
        <taxon>Stramenopiles</taxon>
        <taxon>Ochrophyta</taxon>
        <taxon>Bolidophyceae</taxon>
        <taxon>Parmales</taxon>
        <taxon>Triparmaceae</taxon>
        <taxon>Triparma</taxon>
    </lineage>
</organism>
<dbReference type="OrthoDB" id="10479453at2759"/>
<comment type="caution">
    <text evidence="4">The sequence shown here is derived from an EMBL/GenBank/DDBJ whole genome shotgun (WGS) entry which is preliminary data.</text>
</comment>
<dbReference type="Gene3D" id="2.60.120.200">
    <property type="match status" value="1"/>
</dbReference>
<dbReference type="SMART" id="SM00355">
    <property type="entry name" value="ZnF_C2H2"/>
    <property type="match status" value="10"/>
</dbReference>
<feature type="domain" description="C2H2-type" evidence="3">
    <location>
        <begin position="927"/>
        <end position="952"/>
    </location>
</feature>
<proteinExistence type="predicted"/>
<dbReference type="Gene3D" id="3.30.160.60">
    <property type="entry name" value="Classic Zinc Finger"/>
    <property type="match status" value="1"/>
</dbReference>
<keyword evidence="5" id="KW-1185">Reference proteome</keyword>
<feature type="domain" description="C2H2-type" evidence="3">
    <location>
        <begin position="866"/>
        <end position="889"/>
    </location>
</feature>
<evidence type="ECO:0000256" key="1">
    <source>
        <dbReference type="SAM" id="Coils"/>
    </source>
</evidence>
<sequence length="1096" mass="124559">MDTTTNTAPSSPGRAPKRLKSASAPPGFVPWLPDLCWYAVLSYLNDIKELQTLRCCDKLLAQLCQDTYDRNPWMNASHCWDFRGKQDGSDKYGNVKDSRTALVAKLHHAVRDTNGMLCSKGAYATIDGWEWGGTTSIEVLVRSSFNQCYSTVFDFVNGDDENSEQVALSNDNKVLGPDAGGTLPRIDWRIKKGSASKFVRRVATCYNTEYEDPEVIFNETINKDCYVPHRDQEPNSGATSQMFPQIAEEMEKGVGRQPFRRAATHIVMTVCGSTMKVYKDGVLSATKTNGHEPAVTKRKNHMLGACMYKNGPAYYLDGHIMQLRMWHGKELQPKEVKALYDNKFLRSTHKDKIKGKLRIKIQYPRSDFPGSDPQQKHLFFHMSALKLYVHLPQTAMDKEDPKLRTQIYYVHPSDTIDSLKDLCAFTVSKLIAVTLHFGDVELAEGDRTLKSYGVDKDDEIRLTFSIRVPCNKHGCNFMSKSAADLMEHNCSEHGAAPTSDPGATFWPELQHENSKLLYNKDYVEQLDGTGAKDFEPDFETIIKAEEEEERLEEHLRFLDSDASDEERNKKPAAKVFPYPQSGKSDKCIIIKDYDVEAANPNPNFERRFLMTKGSIINYLTAPHKMSRQTCNTDGCKFQTNHGPDMMKKHKISVHGFSRFKQLKCGVDGCGYESKDDRDMEMHQAEVHHIDWLRISGPIKTREWECDVWHSIRRKGCMRCEKKNLRRDVLDFCTRCQQGYCTNCASDATSSNFANGKIPCCACAANSLVKLVAKTKVHKCYEPGCNFNINGKLHLDHHQWKQHAKYICHLTAEVEVDESLEDNSVIDLTQSDDDMIGLGLASQSSTTTTTTTTTTTATGTTTTTTATVCHPCMFTSTSPLAMRTHHKQIHMKFPCTLPSCNFKCNFVEMTAGELDKHKMLAHEIKTLMWCGEDGCDFNTVKEEEYEEHKFSAHGVEMGSGKFFCKFKNCGFMADKKEKLKKHRRAAHGFSGAKWDPHGGSSHLDWVRERKEHMRAQKELREENDLYLEEVTGEYVSEGVGVVWHKCDACKFKSKRKGQLKIHKQDIHEIDVVWHQCDSCEFKSKFAHSLKVHKQENH</sequence>
<feature type="domain" description="C2H2-type" evidence="3">
    <location>
        <begin position="892"/>
        <end position="921"/>
    </location>
</feature>
<evidence type="ECO:0000259" key="3">
    <source>
        <dbReference type="SMART" id="SM00355"/>
    </source>
</evidence>
<feature type="compositionally biased region" description="Polar residues" evidence="2">
    <location>
        <begin position="1"/>
        <end position="10"/>
    </location>
</feature>
<feature type="domain" description="C2H2-type" evidence="3">
    <location>
        <begin position="1073"/>
        <end position="1096"/>
    </location>
</feature>
<feature type="domain" description="C2H2-type" evidence="3">
    <location>
        <begin position="961"/>
        <end position="986"/>
    </location>
</feature>
<feature type="domain" description="C2H2-type" evidence="3">
    <location>
        <begin position="662"/>
        <end position="687"/>
    </location>
</feature>
<feature type="domain" description="C2H2-type" evidence="3">
    <location>
        <begin position="777"/>
        <end position="802"/>
    </location>
</feature>
<dbReference type="InterPro" id="IPR013320">
    <property type="entry name" value="ConA-like_dom_sf"/>
</dbReference>
<feature type="domain" description="C2H2-type" evidence="3">
    <location>
        <begin position="628"/>
        <end position="654"/>
    </location>
</feature>
<feature type="region of interest" description="Disordered" evidence="2">
    <location>
        <begin position="1"/>
        <end position="23"/>
    </location>
</feature>
<reference evidence="5" key="1">
    <citation type="journal article" date="2023" name="Commun. Biol.">
        <title>Genome analysis of Parmales, the sister group of diatoms, reveals the evolutionary specialization of diatoms from phago-mixotrophs to photoautotrophs.</title>
        <authorList>
            <person name="Ban H."/>
            <person name="Sato S."/>
            <person name="Yoshikawa S."/>
            <person name="Yamada K."/>
            <person name="Nakamura Y."/>
            <person name="Ichinomiya M."/>
            <person name="Sato N."/>
            <person name="Blanc-Mathieu R."/>
            <person name="Endo H."/>
            <person name="Kuwata A."/>
            <person name="Ogata H."/>
        </authorList>
    </citation>
    <scope>NUCLEOTIDE SEQUENCE [LARGE SCALE GENOMIC DNA]</scope>
    <source>
        <strain evidence="5">NIES 3700</strain>
    </source>
</reference>
<keyword evidence="1" id="KW-0175">Coiled coil</keyword>
<dbReference type="EMBL" id="BRXW01000036">
    <property type="protein sequence ID" value="GMI01653.1"/>
    <property type="molecule type" value="Genomic_DNA"/>
</dbReference>
<dbReference type="InterPro" id="IPR013087">
    <property type="entry name" value="Znf_C2H2_type"/>
</dbReference>
<feature type="domain" description="C2H2-type" evidence="3">
    <location>
        <begin position="468"/>
        <end position="493"/>
    </location>
</feature>
<evidence type="ECO:0000313" key="4">
    <source>
        <dbReference type="EMBL" id="GMI01653.1"/>
    </source>
</evidence>
<dbReference type="Proteomes" id="UP001165122">
    <property type="component" value="Unassembled WGS sequence"/>
</dbReference>
<dbReference type="SUPFAM" id="SSF54236">
    <property type="entry name" value="Ubiquitin-like"/>
    <property type="match status" value="1"/>
</dbReference>
<accession>A0A9W7C3P1</accession>
<name>A0A9W7C3P1_9STRA</name>
<dbReference type="SUPFAM" id="SSF49899">
    <property type="entry name" value="Concanavalin A-like lectins/glucanases"/>
    <property type="match status" value="1"/>
</dbReference>
<feature type="coiled-coil region" evidence="1">
    <location>
        <begin position="541"/>
        <end position="568"/>
    </location>
</feature>